<dbReference type="SUPFAM" id="SSF56672">
    <property type="entry name" value="DNA/RNA polymerases"/>
    <property type="match status" value="1"/>
</dbReference>
<protein>
    <submittedName>
        <fullName evidence="2">Putative rte-10 bf</fullName>
    </submittedName>
</protein>
<dbReference type="InterPro" id="IPR005135">
    <property type="entry name" value="Endo/exonuclease/phosphatase"/>
</dbReference>
<reference evidence="2" key="1">
    <citation type="journal article" date="2018" name="J. Proteomics">
        <title>Exploring the molecular complexity of Triatoma dimidiata sialome.</title>
        <authorList>
            <person name="Santiago P.B."/>
            <person name="de Araujo C.N."/>
            <person name="Charneau S."/>
            <person name="Bastos I.M.D."/>
            <person name="Assumpcao T.C.F."/>
            <person name="Queiroz R.M.L."/>
            <person name="Praca Y.R."/>
            <person name="Cordeiro T.M."/>
            <person name="Garcia C.H.S."/>
            <person name="da Silva I.G."/>
            <person name="Raiol T."/>
            <person name="Motta F.N."/>
            <person name="de Araujo Oliveira J.V."/>
            <person name="de Sousa M.V."/>
            <person name="Ribeiro J.M.C."/>
            <person name="de Santana J.M."/>
        </authorList>
    </citation>
    <scope>NUCLEOTIDE SEQUENCE</scope>
    <source>
        <strain evidence="2">Santander</strain>
        <tissue evidence="2">Salivary glands</tissue>
    </source>
</reference>
<dbReference type="InterPro" id="IPR000477">
    <property type="entry name" value="RT_dom"/>
</dbReference>
<dbReference type="EMBL" id="GECL01002981">
    <property type="protein sequence ID" value="JAP03143.1"/>
    <property type="molecule type" value="Transcribed_RNA"/>
</dbReference>
<accession>A0A0V0G5A9</accession>
<dbReference type="GO" id="GO:0003824">
    <property type="term" value="F:catalytic activity"/>
    <property type="evidence" value="ECO:0007669"/>
    <property type="project" value="InterPro"/>
</dbReference>
<dbReference type="InterPro" id="IPR043502">
    <property type="entry name" value="DNA/RNA_pol_sf"/>
</dbReference>
<dbReference type="CDD" id="cd01650">
    <property type="entry name" value="RT_nLTR_like"/>
    <property type="match status" value="1"/>
</dbReference>
<dbReference type="SUPFAM" id="SSF56219">
    <property type="entry name" value="DNase I-like"/>
    <property type="match status" value="1"/>
</dbReference>
<organism evidence="2">
    <name type="scientific">Triatoma dimidiata</name>
    <name type="common">Kissing bug</name>
    <name type="synonym">Meccus dimidiatus</name>
    <dbReference type="NCBI Taxonomy" id="72491"/>
    <lineage>
        <taxon>Eukaryota</taxon>
        <taxon>Metazoa</taxon>
        <taxon>Ecdysozoa</taxon>
        <taxon>Arthropoda</taxon>
        <taxon>Hexapoda</taxon>
        <taxon>Insecta</taxon>
        <taxon>Pterygota</taxon>
        <taxon>Neoptera</taxon>
        <taxon>Paraneoptera</taxon>
        <taxon>Hemiptera</taxon>
        <taxon>Heteroptera</taxon>
        <taxon>Panheteroptera</taxon>
        <taxon>Cimicomorpha</taxon>
        <taxon>Reduviidae</taxon>
        <taxon>Triatominae</taxon>
        <taxon>Triatoma</taxon>
    </lineage>
</organism>
<evidence type="ECO:0000259" key="1">
    <source>
        <dbReference type="PROSITE" id="PS50878"/>
    </source>
</evidence>
<dbReference type="Pfam" id="PF03372">
    <property type="entry name" value="Exo_endo_phos"/>
    <property type="match status" value="1"/>
</dbReference>
<dbReference type="AlphaFoldDB" id="A0A0V0G5A9"/>
<dbReference type="PROSITE" id="PS50878">
    <property type="entry name" value="RT_POL"/>
    <property type="match status" value="1"/>
</dbReference>
<evidence type="ECO:0000313" key="2">
    <source>
        <dbReference type="EMBL" id="JAP03143.1"/>
    </source>
</evidence>
<dbReference type="Pfam" id="PF00078">
    <property type="entry name" value="RVT_1"/>
    <property type="match status" value="1"/>
</dbReference>
<dbReference type="InterPro" id="IPR036691">
    <property type="entry name" value="Endo/exonu/phosph_ase_sf"/>
</dbReference>
<dbReference type="Gene3D" id="3.60.10.10">
    <property type="entry name" value="Endonuclease/exonuclease/phosphatase"/>
    <property type="match status" value="1"/>
</dbReference>
<name>A0A0V0G5A9_TRIDM</name>
<feature type="domain" description="Reverse transcriptase" evidence="1">
    <location>
        <begin position="503"/>
        <end position="729"/>
    </location>
</feature>
<dbReference type="GO" id="GO:0071897">
    <property type="term" value="P:DNA biosynthetic process"/>
    <property type="evidence" value="ECO:0007669"/>
    <property type="project" value="UniProtKB-ARBA"/>
</dbReference>
<feature type="non-terminal residue" evidence="2">
    <location>
        <position position="1"/>
    </location>
</feature>
<proteinExistence type="predicted"/>
<dbReference type="PANTHER" id="PTHR19446">
    <property type="entry name" value="REVERSE TRANSCRIPTASES"/>
    <property type="match status" value="1"/>
</dbReference>
<sequence length="729" mass="84762">RKRTTQFGCWNVQGIATKLQEVVFEIKRYKMDLIVLSETKKKGKGTEMMDDFVHIWSGVEKNRHAKAGVSILISKHMKGNITDWNCINERIVTVELTMYSRELVIIGVYAPTNDMSEEIKKDFWEMLEETIDKIPRRKEIIIMGDLNARVGREIASKVVGRYGEEELNNNGERLRELCEQYDLKIANTFFKHKMIHQYTWQQMTRNARSLIDYMCVRQTTSFQLQDIRTYRGANCGSDHYLVKAKCAWTWMNHGTKLNDENKENTENLQKGKFKLELLQDSSVRGCFQQRIEKELNEEPSGGTEQIYIHLVEKLKKVAGEVLGTEENRNIGRKRWLSNELLQEVENKKLAYQKWLTTKKKSDKKNYIDLKRSLNKMIRKRKNEEWEVACANNAKLGFQQSADAWSVLREMSKNEKKKVNLVRIKLNDWVIYYSNLLKEDREEFKKSEEFIYQGGGIRIKEEEVEEELKRGKNGKAPGAGGVNFELLKYSGEKITKMITRLMNGILEEGKIPKEMTIGYISSIFKKGDRKKCSNYRGICVLNPLMKILCKLIRNRLEEIFYTSPEQCGFTAGRSTVDHIFTLRQLLEKSEARSKDVEMVFVDLEKAYDSVPRALLFEALKEVGIGEPLVNIIKVIYNQNRCRVKEGLALSKEFSTSKGLLQGCPMSPILFKIYIHVALKKWNQACAPMGITIKNNLHLHSLLFADDQVIIAQDQEDMEYMMRKVIEAYQK</sequence>
<dbReference type="CDD" id="cd09076">
    <property type="entry name" value="L1-EN"/>
    <property type="match status" value="1"/>
</dbReference>